<dbReference type="Proteomes" id="UP001155587">
    <property type="component" value="Unassembled WGS sequence"/>
</dbReference>
<sequence>MNINAYIFASIAVSVLTACGGGGSNDASTSHSQSFPSLNTAPIYQGNMDQAKKITPEKLSATLSNTLLFNNSSWTPNVTTYASQRAIAPLNQVDQALNCATGTGTTTTHINSLTQTGYHIQHYQQCDLDGSGVIFDGTLQINVYESNIQLMQPVTMSTSYANFKITQPDGRYTQIDGTIKENNLGSCQHTKESNISVNTNTGEESILVDVKSSAYCPDSSNIFFTNYTNHSGKIFLSDTGYIDISSKDIKYFQQDSNLPNVLGTPLVLAGGTLQFTAIDNIMLLTAQYHETESNADMPDQFEMTSHIVIKNNNDNTLSFDKIMPSWLLSNPKLINFSDQDGDKLWDGYEAFFGLNPLIDDSAEDLDNDQFSNLSEFLGFSDPSNVDDIPTAHVTLTWWDSMQGNVQLEGVVSPYYAASLEPFSITVQLATPARLWQWQPIDGIDCTLNDLGNNNSKIQCQNLSAEPLLSYLDPIDSGEQLTSVLGHLTWQGDNSGFNQPSYLSVQTSGNSLLDYHDTLVQ</sequence>
<evidence type="ECO:0000313" key="2">
    <source>
        <dbReference type="Proteomes" id="UP001155587"/>
    </source>
</evidence>
<comment type="caution">
    <text evidence="1">The sequence shown here is derived from an EMBL/GenBank/DDBJ whole genome shotgun (WGS) entry which is preliminary data.</text>
</comment>
<dbReference type="RefSeq" id="WP_265676006.1">
    <property type="nucleotide sequence ID" value="NZ_JAKRRY010000022.1"/>
</dbReference>
<proteinExistence type="predicted"/>
<dbReference type="EMBL" id="JAKRRY010000022">
    <property type="protein sequence ID" value="MCW8347477.1"/>
    <property type="molecule type" value="Genomic_DNA"/>
</dbReference>
<dbReference type="AlphaFoldDB" id="A0A9X3CPR8"/>
<protein>
    <submittedName>
        <fullName evidence="1">Uncharacterized protein</fullName>
    </submittedName>
</protein>
<accession>A0A9X3CPR8</accession>
<gene>
    <name evidence="1" type="ORF">MD535_15865</name>
</gene>
<name>A0A9X3CPR8_9VIBR</name>
<evidence type="ECO:0000313" key="1">
    <source>
        <dbReference type="EMBL" id="MCW8347477.1"/>
    </source>
</evidence>
<organism evidence="1 2">
    <name type="scientific">Vibrio qingdaonensis</name>
    <dbReference type="NCBI Taxonomy" id="2829491"/>
    <lineage>
        <taxon>Bacteria</taxon>
        <taxon>Pseudomonadati</taxon>
        <taxon>Pseudomonadota</taxon>
        <taxon>Gammaproteobacteria</taxon>
        <taxon>Vibrionales</taxon>
        <taxon>Vibrionaceae</taxon>
        <taxon>Vibrio</taxon>
    </lineage>
</organism>
<reference evidence="1" key="1">
    <citation type="submission" date="2022-02" db="EMBL/GenBank/DDBJ databases">
        <title>Vibrio sp. nov, a new bacterium isolated from seawater.</title>
        <authorList>
            <person name="Yuan Y."/>
        </authorList>
    </citation>
    <scope>NUCLEOTIDE SEQUENCE</scope>
    <source>
        <strain evidence="1">ZSDZ65</strain>
    </source>
</reference>
<keyword evidence="2" id="KW-1185">Reference proteome</keyword>